<dbReference type="Proteomes" id="UP000308197">
    <property type="component" value="Unassembled WGS sequence"/>
</dbReference>
<proteinExistence type="predicted"/>
<dbReference type="AlphaFoldDB" id="A0A5C3PIM2"/>
<name>A0A5C3PIM2_9APHY</name>
<reference evidence="2 3" key="1">
    <citation type="journal article" date="2019" name="Nat. Ecol. Evol.">
        <title>Megaphylogeny resolves global patterns of mushroom evolution.</title>
        <authorList>
            <person name="Varga T."/>
            <person name="Krizsan K."/>
            <person name="Foldi C."/>
            <person name="Dima B."/>
            <person name="Sanchez-Garcia M."/>
            <person name="Sanchez-Ramirez S."/>
            <person name="Szollosi G.J."/>
            <person name="Szarkandi J.G."/>
            <person name="Papp V."/>
            <person name="Albert L."/>
            <person name="Andreopoulos W."/>
            <person name="Angelini C."/>
            <person name="Antonin V."/>
            <person name="Barry K.W."/>
            <person name="Bougher N.L."/>
            <person name="Buchanan P."/>
            <person name="Buyck B."/>
            <person name="Bense V."/>
            <person name="Catcheside P."/>
            <person name="Chovatia M."/>
            <person name="Cooper J."/>
            <person name="Damon W."/>
            <person name="Desjardin D."/>
            <person name="Finy P."/>
            <person name="Geml J."/>
            <person name="Haridas S."/>
            <person name="Hughes K."/>
            <person name="Justo A."/>
            <person name="Karasinski D."/>
            <person name="Kautmanova I."/>
            <person name="Kiss B."/>
            <person name="Kocsube S."/>
            <person name="Kotiranta H."/>
            <person name="LaButti K.M."/>
            <person name="Lechner B.E."/>
            <person name="Liimatainen K."/>
            <person name="Lipzen A."/>
            <person name="Lukacs Z."/>
            <person name="Mihaltcheva S."/>
            <person name="Morgado L.N."/>
            <person name="Niskanen T."/>
            <person name="Noordeloos M.E."/>
            <person name="Ohm R.A."/>
            <person name="Ortiz-Santana B."/>
            <person name="Ovrebo C."/>
            <person name="Racz N."/>
            <person name="Riley R."/>
            <person name="Savchenko A."/>
            <person name="Shiryaev A."/>
            <person name="Soop K."/>
            <person name="Spirin V."/>
            <person name="Szebenyi C."/>
            <person name="Tomsovsky M."/>
            <person name="Tulloss R.E."/>
            <person name="Uehling J."/>
            <person name="Grigoriev I.V."/>
            <person name="Vagvolgyi C."/>
            <person name="Papp T."/>
            <person name="Martin F.M."/>
            <person name="Miettinen O."/>
            <person name="Hibbett D.S."/>
            <person name="Nagy L.G."/>
        </authorList>
    </citation>
    <scope>NUCLEOTIDE SEQUENCE [LARGE SCALE GENOMIC DNA]</scope>
    <source>
        <strain evidence="2 3">HHB13444</strain>
    </source>
</reference>
<evidence type="ECO:0000313" key="3">
    <source>
        <dbReference type="Proteomes" id="UP000308197"/>
    </source>
</evidence>
<gene>
    <name evidence="2" type="ORF">K466DRAFT_612852</name>
</gene>
<dbReference type="InterPro" id="IPR012337">
    <property type="entry name" value="RNaseH-like_sf"/>
</dbReference>
<dbReference type="InterPro" id="IPR036397">
    <property type="entry name" value="RNaseH_sf"/>
</dbReference>
<protein>
    <recommendedName>
        <fullName evidence="1">RNase H type-1 domain-containing protein</fullName>
    </recommendedName>
</protein>
<dbReference type="Pfam" id="PF00075">
    <property type="entry name" value="RNase_H"/>
    <property type="match status" value="1"/>
</dbReference>
<evidence type="ECO:0000259" key="1">
    <source>
        <dbReference type="PROSITE" id="PS50879"/>
    </source>
</evidence>
<keyword evidence="3" id="KW-1185">Reference proteome</keyword>
<dbReference type="GO" id="GO:0003676">
    <property type="term" value="F:nucleic acid binding"/>
    <property type="evidence" value="ECO:0007669"/>
    <property type="project" value="InterPro"/>
</dbReference>
<feature type="domain" description="RNase H type-1" evidence="1">
    <location>
        <begin position="1"/>
        <end position="90"/>
    </location>
</feature>
<dbReference type="InParanoid" id="A0A5C3PIM2"/>
<dbReference type="STRING" id="1314778.A0A5C3PIM2"/>
<dbReference type="InterPro" id="IPR002156">
    <property type="entry name" value="RNaseH_domain"/>
</dbReference>
<dbReference type="PROSITE" id="PS50879">
    <property type="entry name" value="RNASE_H_1"/>
    <property type="match status" value="1"/>
</dbReference>
<dbReference type="GO" id="GO:0004523">
    <property type="term" value="F:RNA-DNA hybrid ribonuclease activity"/>
    <property type="evidence" value="ECO:0007669"/>
    <property type="project" value="InterPro"/>
</dbReference>
<organism evidence="2 3">
    <name type="scientific">Polyporus arcularius HHB13444</name>
    <dbReference type="NCBI Taxonomy" id="1314778"/>
    <lineage>
        <taxon>Eukaryota</taxon>
        <taxon>Fungi</taxon>
        <taxon>Dikarya</taxon>
        <taxon>Basidiomycota</taxon>
        <taxon>Agaricomycotina</taxon>
        <taxon>Agaricomycetes</taxon>
        <taxon>Polyporales</taxon>
        <taxon>Polyporaceae</taxon>
        <taxon>Polyporus</taxon>
    </lineage>
</organism>
<accession>A0A5C3PIM2</accession>
<dbReference type="SUPFAM" id="SSF53098">
    <property type="entry name" value="Ribonuclease H-like"/>
    <property type="match status" value="1"/>
</dbReference>
<evidence type="ECO:0000313" key="2">
    <source>
        <dbReference type="EMBL" id="TFK88719.1"/>
    </source>
</evidence>
<sequence>MAALLATKIASSRTRVVLETDSCTTMEALTTWRQRQEDTGYIMQENAALIQATIANLRKRTAHTLFRWVKGHDGHHRNEEADKLAGIGATKATGDQLPEAIPDRYRVTGARLQAMTQKLAYRAIRNRKDRLVSPRPRATANLDRITSGAKDAFGIQLRDETIWTSFRKKHVSRQISQFLWMAVHDGYMIGSHWLRTNMPTDLQARAACKICGECETMTHIIFECGAIGREVIWGLLRDTWAHTKAKWHEPIWGTTFGAACAVFVTSEGARRTATESLWCILSTEALHLIWKLRCERVIQRDGEQFTVAEVVNRYYTTINARLNLDRRTAAIARGKKALNPPEIERIWLPIIEKGHELPPRWVLDSGVLVGIKRGK</sequence>
<dbReference type="Gene3D" id="3.30.420.10">
    <property type="entry name" value="Ribonuclease H-like superfamily/Ribonuclease H"/>
    <property type="match status" value="1"/>
</dbReference>
<dbReference type="EMBL" id="ML211102">
    <property type="protein sequence ID" value="TFK88719.1"/>
    <property type="molecule type" value="Genomic_DNA"/>
</dbReference>